<evidence type="ECO:0000256" key="4">
    <source>
        <dbReference type="RuleBase" id="RU367014"/>
    </source>
</evidence>
<comment type="subunit">
    <text evidence="4">Component of the GSE complex.</text>
</comment>
<evidence type="ECO:0000256" key="3">
    <source>
        <dbReference type="ARBA" id="ARBA00023134"/>
    </source>
</evidence>
<sequence>MNSTKRHKQRKVLLMGKSGAGKSSMRSIVFSNYVAKDVRRLGATIDVEHSNIKFMGNLMLNLWDCGGQDGFVDNYLTSQRTYVFGSVAVLIFVFDIESREFAADVVSYSNIIRALSENSPSAKVFCLIHKMDLVQSRLRAQLFEERAAYIKSASEGFAETVEFFATSIWDQSLYKAWTQIIYQLIPNAGAIESLLNELAEIIDARELILYERTTCLMVTHVTRVAETSNPFIDRFERISSILKTHKQSMARHTGIPAGSANFASLQIKTGRFMFFITRLTENTNLAASIPASEQVFNSARVNIMLVRPKFAELDIAAKTRPAIQQAFAHSADSEGAPSRERERERERERKGDVFGDENGNGSYRGKGKEREVHAFGGEFED</sequence>
<keyword evidence="2 4" id="KW-0547">Nucleotide-binding</keyword>
<evidence type="ECO:0000313" key="6">
    <source>
        <dbReference type="EMBL" id="KAF1996412.1"/>
    </source>
</evidence>
<organism evidence="6 7">
    <name type="scientific">Amniculicola lignicola CBS 123094</name>
    <dbReference type="NCBI Taxonomy" id="1392246"/>
    <lineage>
        <taxon>Eukaryota</taxon>
        <taxon>Fungi</taxon>
        <taxon>Dikarya</taxon>
        <taxon>Ascomycota</taxon>
        <taxon>Pezizomycotina</taxon>
        <taxon>Dothideomycetes</taxon>
        <taxon>Pleosporomycetidae</taxon>
        <taxon>Pleosporales</taxon>
        <taxon>Amniculicolaceae</taxon>
        <taxon>Amniculicola</taxon>
    </lineage>
</organism>
<reference evidence="6" key="1">
    <citation type="journal article" date="2020" name="Stud. Mycol.">
        <title>101 Dothideomycetes genomes: a test case for predicting lifestyles and emergence of pathogens.</title>
        <authorList>
            <person name="Haridas S."/>
            <person name="Albert R."/>
            <person name="Binder M."/>
            <person name="Bloem J."/>
            <person name="Labutti K."/>
            <person name="Salamov A."/>
            <person name="Andreopoulos B."/>
            <person name="Baker S."/>
            <person name="Barry K."/>
            <person name="Bills G."/>
            <person name="Bluhm B."/>
            <person name="Cannon C."/>
            <person name="Castanera R."/>
            <person name="Culley D."/>
            <person name="Daum C."/>
            <person name="Ezra D."/>
            <person name="Gonzalez J."/>
            <person name="Henrissat B."/>
            <person name="Kuo A."/>
            <person name="Liang C."/>
            <person name="Lipzen A."/>
            <person name="Lutzoni F."/>
            <person name="Magnuson J."/>
            <person name="Mondo S."/>
            <person name="Nolan M."/>
            <person name="Ohm R."/>
            <person name="Pangilinan J."/>
            <person name="Park H.-J."/>
            <person name="Ramirez L."/>
            <person name="Alfaro M."/>
            <person name="Sun H."/>
            <person name="Tritt A."/>
            <person name="Yoshinaga Y."/>
            <person name="Zwiers L.-H."/>
            <person name="Turgeon B."/>
            <person name="Goodwin S."/>
            <person name="Spatafora J."/>
            <person name="Crous P."/>
            <person name="Grigoriev I."/>
        </authorList>
    </citation>
    <scope>NUCLEOTIDE SEQUENCE</scope>
    <source>
        <strain evidence="6">CBS 123094</strain>
    </source>
</reference>
<feature type="region of interest" description="Disordered" evidence="5">
    <location>
        <begin position="326"/>
        <end position="381"/>
    </location>
</feature>
<dbReference type="SUPFAM" id="SSF52540">
    <property type="entry name" value="P-loop containing nucleoside triphosphate hydrolases"/>
    <property type="match status" value="1"/>
</dbReference>
<dbReference type="AlphaFoldDB" id="A0A6A5W3D0"/>
<keyword evidence="3 4" id="KW-0342">GTP-binding</keyword>
<dbReference type="GO" id="GO:1904263">
    <property type="term" value="P:positive regulation of TORC1 signaling"/>
    <property type="evidence" value="ECO:0007669"/>
    <property type="project" value="TreeGrafter"/>
</dbReference>
<dbReference type="Gene3D" id="3.30.450.190">
    <property type="match status" value="1"/>
</dbReference>
<dbReference type="Gene3D" id="3.40.50.300">
    <property type="entry name" value="P-loop containing nucleotide triphosphate hydrolases"/>
    <property type="match status" value="1"/>
</dbReference>
<name>A0A6A5W3D0_9PLEO</name>
<comment type="function">
    <text evidence="4">GTPase involved in activation of the TORC1 signaling pathway, which promotes growth and represses autophagy in nutrient-rich conditions.</text>
</comment>
<dbReference type="InterPro" id="IPR027417">
    <property type="entry name" value="P-loop_NTPase"/>
</dbReference>
<dbReference type="Proteomes" id="UP000799779">
    <property type="component" value="Unassembled WGS sequence"/>
</dbReference>
<dbReference type="PANTHER" id="PTHR11259:SF1">
    <property type="entry name" value="RAS-RELATED GTP-BINDING PROTEIN"/>
    <property type="match status" value="1"/>
</dbReference>
<dbReference type="FunFam" id="3.40.50.300:FF:000488">
    <property type="entry name" value="Small monomeric GTPase (Gtr1)"/>
    <property type="match status" value="1"/>
</dbReference>
<accession>A0A6A5W3D0</accession>
<gene>
    <name evidence="6" type="ORF">P154DRAFT_525552</name>
</gene>
<dbReference type="GO" id="GO:0009267">
    <property type="term" value="P:cellular response to starvation"/>
    <property type="evidence" value="ECO:0007669"/>
    <property type="project" value="TreeGrafter"/>
</dbReference>
<dbReference type="InterPro" id="IPR006762">
    <property type="entry name" value="Gtr1_RagA"/>
</dbReference>
<evidence type="ECO:0000256" key="5">
    <source>
        <dbReference type="SAM" id="MobiDB-lite"/>
    </source>
</evidence>
<dbReference type="GO" id="GO:0005525">
    <property type="term" value="F:GTP binding"/>
    <property type="evidence" value="ECO:0007669"/>
    <property type="project" value="UniProtKB-UniRule"/>
</dbReference>
<dbReference type="GO" id="GO:0003924">
    <property type="term" value="F:GTPase activity"/>
    <property type="evidence" value="ECO:0007669"/>
    <property type="project" value="UniProtKB-UniRule"/>
</dbReference>
<dbReference type="EMBL" id="ML977625">
    <property type="protein sequence ID" value="KAF1996412.1"/>
    <property type="molecule type" value="Genomic_DNA"/>
</dbReference>
<feature type="compositionally biased region" description="Basic and acidic residues" evidence="5">
    <location>
        <begin position="337"/>
        <end position="353"/>
    </location>
</feature>
<evidence type="ECO:0000256" key="1">
    <source>
        <dbReference type="ARBA" id="ARBA00007756"/>
    </source>
</evidence>
<dbReference type="InterPro" id="IPR039397">
    <property type="entry name" value="RagA/B"/>
</dbReference>
<proteinExistence type="inferred from homology"/>
<dbReference type="GO" id="GO:1990131">
    <property type="term" value="C:Gtr1-Gtr2 GTPase complex"/>
    <property type="evidence" value="ECO:0007669"/>
    <property type="project" value="UniProtKB-UniRule"/>
</dbReference>
<comment type="similarity">
    <text evidence="1 4">Belongs to the GTR/RAG GTP-binding protein family.</text>
</comment>
<keyword evidence="7" id="KW-1185">Reference proteome</keyword>
<dbReference type="Pfam" id="PF04670">
    <property type="entry name" value="Gtr1_RagA"/>
    <property type="match status" value="1"/>
</dbReference>
<evidence type="ECO:0000256" key="2">
    <source>
        <dbReference type="ARBA" id="ARBA00022741"/>
    </source>
</evidence>
<protein>
    <recommendedName>
        <fullName evidence="4">GTP-binding protein</fullName>
    </recommendedName>
</protein>
<dbReference type="CDD" id="cd11384">
    <property type="entry name" value="RagA_like"/>
    <property type="match status" value="1"/>
</dbReference>
<dbReference type="OrthoDB" id="10020193at2759"/>
<dbReference type="PANTHER" id="PTHR11259">
    <property type="entry name" value="RAS-RELATED GTP BINDING RAG/GTR YEAST"/>
    <property type="match status" value="1"/>
</dbReference>
<evidence type="ECO:0000313" key="7">
    <source>
        <dbReference type="Proteomes" id="UP000799779"/>
    </source>
</evidence>
<dbReference type="GO" id="GO:0005634">
    <property type="term" value="C:nucleus"/>
    <property type="evidence" value="ECO:0007669"/>
    <property type="project" value="TreeGrafter"/>
</dbReference>
<dbReference type="GO" id="GO:0010507">
    <property type="term" value="P:negative regulation of autophagy"/>
    <property type="evidence" value="ECO:0007669"/>
    <property type="project" value="TreeGrafter"/>
</dbReference>
<dbReference type="GO" id="GO:0000329">
    <property type="term" value="C:fungal-type vacuole membrane"/>
    <property type="evidence" value="ECO:0007669"/>
    <property type="project" value="TreeGrafter"/>
</dbReference>